<keyword evidence="5" id="KW-0812">Transmembrane</keyword>
<organism evidence="9 10">
    <name type="scientific">Bacillus pseudomycoides</name>
    <dbReference type="NCBI Taxonomy" id="64104"/>
    <lineage>
        <taxon>Bacteria</taxon>
        <taxon>Bacillati</taxon>
        <taxon>Bacillota</taxon>
        <taxon>Bacilli</taxon>
        <taxon>Bacillales</taxon>
        <taxon>Bacillaceae</taxon>
        <taxon>Bacillus</taxon>
        <taxon>Bacillus cereus group</taxon>
    </lineage>
</organism>
<dbReference type="GO" id="GO:1901264">
    <property type="term" value="P:carbohydrate derivative transport"/>
    <property type="evidence" value="ECO:0007669"/>
    <property type="project" value="TreeGrafter"/>
</dbReference>
<evidence type="ECO:0000256" key="3">
    <source>
        <dbReference type="ARBA" id="ARBA00022475"/>
    </source>
</evidence>
<dbReference type="PROSITE" id="PS51105">
    <property type="entry name" value="PTS_EIIC_TYPE_3"/>
    <property type="match status" value="1"/>
</dbReference>
<dbReference type="InterPro" id="IPR051088">
    <property type="entry name" value="PTS_Sugar-EIIC/EIIB"/>
</dbReference>
<dbReference type="RefSeq" id="WP_077294671.1">
    <property type="nucleotide sequence ID" value="NZ_CP189809.1"/>
</dbReference>
<accession>A0A1Y3MHX9</accession>
<evidence type="ECO:0000256" key="2">
    <source>
        <dbReference type="ARBA" id="ARBA00022448"/>
    </source>
</evidence>
<dbReference type="NCBIfam" id="TIGR00359">
    <property type="entry name" value="cello_pts_IIC"/>
    <property type="match status" value="1"/>
</dbReference>
<protein>
    <recommendedName>
        <fullName evidence="8">Permease IIC component</fullName>
    </recommendedName>
</protein>
<evidence type="ECO:0000313" key="10">
    <source>
        <dbReference type="Proteomes" id="UP000195321"/>
    </source>
</evidence>
<keyword evidence="4 8" id="KW-0762">Sugar transport</keyword>
<keyword evidence="7 8" id="KW-0472">Membrane</keyword>
<gene>
    <name evidence="9" type="ORF">BW425_05365</name>
</gene>
<keyword evidence="3 8" id="KW-1003">Cell membrane</keyword>
<evidence type="ECO:0000256" key="8">
    <source>
        <dbReference type="PIRNR" id="PIRNR006351"/>
    </source>
</evidence>
<dbReference type="InterPro" id="IPR004796">
    <property type="entry name" value="PTS_IIC_cello"/>
</dbReference>
<evidence type="ECO:0000313" key="9">
    <source>
        <dbReference type="EMBL" id="OUM50045.1"/>
    </source>
</evidence>
<comment type="caution">
    <text evidence="9">The sequence shown here is derived from an EMBL/GenBank/DDBJ whole genome shotgun (WGS) entry which is preliminary data.</text>
</comment>
<reference evidence="9 10" key="1">
    <citation type="submission" date="2017-02" db="EMBL/GenBank/DDBJ databases">
        <title>Bacillus pseudomycoides isolate FSL K6-0042.</title>
        <authorList>
            <person name="Kovac J."/>
        </authorList>
    </citation>
    <scope>NUCLEOTIDE SEQUENCE [LARGE SCALE GENOMIC DNA]</scope>
    <source>
        <strain evidence="9 10">FSL K6-0042</strain>
    </source>
</reference>
<evidence type="ECO:0000256" key="5">
    <source>
        <dbReference type="ARBA" id="ARBA00022692"/>
    </source>
</evidence>
<evidence type="ECO:0000256" key="7">
    <source>
        <dbReference type="ARBA" id="ARBA00023136"/>
    </source>
</evidence>
<dbReference type="GO" id="GO:0005886">
    <property type="term" value="C:plasma membrane"/>
    <property type="evidence" value="ECO:0007669"/>
    <property type="project" value="UniProtKB-SubCell"/>
</dbReference>
<keyword evidence="2 8" id="KW-0813">Transport</keyword>
<dbReference type="InterPro" id="IPR003352">
    <property type="entry name" value="PTS_EIIC"/>
</dbReference>
<comment type="subcellular location">
    <subcellularLocation>
        <location evidence="1">Cell membrane</location>
        <topology evidence="1">Multi-pass membrane protein</topology>
    </subcellularLocation>
</comment>
<keyword evidence="6" id="KW-1133">Transmembrane helix</keyword>
<dbReference type="NCBIfam" id="TIGR00410">
    <property type="entry name" value="lacE"/>
    <property type="match status" value="1"/>
</dbReference>
<sequence length="436" mass="47152">MVRFLEKYVMPVAGRIAQQRHLQAIRDGIILTMPFLIIGSFFLIISALPIPGYNDFMESLFGGNWQKALGYPVSATFNIMSLMATFGIAYRLGEQYKVDALAAGALSLVSFLLATPFQVTHIIPSTKESVVVDGAIPAALMGSQGLFVAMIIALISTEIYRFIIQKKMIIKMPETVPPAVTRSFTALIPGFIVVTVVWILRLILEQTTFGSIHNIVGQLLQAPLSALGASLFGAVAAVIVVHVLWACGIHGAAIVGGVMSPVWLSLMDQNRIAFQAGQDVPNTITAQFFDLWIYTGGSGATLALVVAMLLFARSQQLKSLGRLSIAPGIFNINEMVTFGMPIVLNPLLLIPFILVPVVMTFVSYFAMEWGLVARPSGAAVPWTTPILFSGYLGSGGEISGVVLQIVNFILAFLIYLPFLKIWDKQKVAEEKGGLGN</sequence>
<dbReference type="GO" id="GO:0008982">
    <property type="term" value="F:protein-N(PI)-phosphohistidine-sugar phosphotransferase activity"/>
    <property type="evidence" value="ECO:0007669"/>
    <property type="project" value="UniProtKB-UniRule"/>
</dbReference>
<evidence type="ECO:0000256" key="6">
    <source>
        <dbReference type="ARBA" id="ARBA00022989"/>
    </source>
</evidence>
<dbReference type="Proteomes" id="UP000195321">
    <property type="component" value="Unassembled WGS sequence"/>
</dbReference>
<dbReference type="PIRSF" id="PIRSF006351">
    <property type="entry name" value="PTS_EIIC-Cellobiose"/>
    <property type="match status" value="1"/>
</dbReference>
<proteinExistence type="predicted"/>
<comment type="function">
    <text evidence="8">The phosphoenolpyruvate-dependent sugar phosphotransferase system (PTS), a major carbohydrate active -transport system, catalyzes the phosphorylation of incoming sugar substrates concomitant with their translocation across the cell membrane.</text>
</comment>
<evidence type="ECO:0000256" key="1">
    <source>
        <dbReference type="ARBA" id="ARBA00004651"/>
    </source>
</evidence>
<dbReference type="EMBL" id="MWPX01000003">
    <property type="protein sequence ID" value="OUM50045.1"/>
    <property type="molecule type" value="Genomic_DNA"/>
</dbReference>
<dbReference type="GO" id="GO:0009401">
    <property type="term" value="P:phosphoenolpyruvate-dependent sugar phosphotransferase system"/>
    <property type="evidence" value="ECO:0007669"/>
    <property type="project" value="InterPro"/>
</dbReference>
<dbReference type="InterPro" id="IPR004501">
    <property type="entry name" value="PTS_EIIC_3"/>
</dbReference>
<dbReference type="Pfam" id="PF02378">
    <property type="entry name" value="PTS_EIIC"/>
    <property type="match status" value="1"/>
</dbReference>
<dbReference type="PANTHER" id="PTHR33989">
    <property type="match status" value="1"/>
</dbReference>
<dbReference type="AlphaFoldDB" id="A0A1Y3MHX9"/>
<name>A0A1Y3MHX9_9BACI</name>
<evidence type="ECO:0000256" key="4">
    <source>
        <dbReference type="ARBA" id="ARBA00022597"/>
    </source>
</evidence>
<dbReference type="PANTHER" id="PTHR33989:SF11">
    <property type="entry name" value="LICHENAN PERMEASE IIC COMPONENT"/>
    <property type="match status" value="1"/>
</dbReference>